<evidence type="ECO:0000259" key="2">
    <source>
        <dbReference type="PROSITE" id="PS51762"/>
    </source>
</evidence>
<accession>A0A849AG57</accession>
<dbReference type="Gene3D" id="2.60.120.200">
    <property type="match status" value="1"/>
</dbReference>
<protein>
    <submittedName>
        <fullName evidence="3">Glycoside hydrolase family 16 protein</fullName>
    </submittedName>
</protein>
<feature type="domain" description="GH16" evidence="2">
    <location>
        <begin position="68"/>
        <end position="276"/>
    </location>
</feature>
<keyword evidence="4" id="KW-1185">Reference proteome</keyword>
<keyword evidence="3" id="KW-0378">Hydrolase</keyword>
<feature type="signal peptide" evidence="1">
    <location>
        <begin position="1"/>
        <end position="30"/>
    </location>
</feature>
<dbReference type="CDD" id="cd00413">
    <property type="entry name" value="Glyco_hydrolase_16"/>
    <property type="match status" value="1"/>
</dbReference>
<evidence type="ECO:0000256" key="1">
    <source>
        <dbReference type="SAM" id="SignalP"/>
    </source>
</evidence>
<evidence type="ECO:0000313" key="4">
    <source>
        <dbReference type="Proteomes" id="UP000557772"/>
    </source>
</evidence>
<dbReference type="InterPro" id="IPR000757">
    <property type="entry name" value="Beta-glucanase-like"/>
</dbReference>
<dbReference type="AlphaFoldDB" id="A0A849AG57"/>
<dbReference type="GO" id="GO:0004553">
    <property type="term" value="F:hydrolase activity, hydrolyzing O-glycosyl compounds"/>
    <property type="evidence" value="ECO:0007669"/>
    <property type="project" value="InterPro"/>
</dbReference>
<keyword evidence="1" id="KW-0732">Signal</keyword>
<dbReference type="InterPro" id="IPR006311">
    <property type="entry name" value="TAT_signal"/>
</dbReference>
<comment type="caution">
    <text evidence="3">The sequence shown here is derived from an EMBL/GenBank/DDBJ whole genome shotgun (WGS) entry which is preliminary data.</text>
</comment>
<dbReference type="InterPro" id="IPR013320">
    <property type="entry name" value="ConA-like_dom_sf"/>
</dbReference>
<sequence>MRPYPNRRTALTLAGLGTAGALLSPGAAVAGIRPWTAARSPWVPLWTEDFTHNVARGTFRPNPAGRLVSAETAPYAERLIAYPDGWRATNGVGIYAPSRSVSVDSGALTIRCFTDATTGEPVSGAVGTTGSSTYGRWAWRMRGLTTSPGWNCVCLLWPVDDASWPRSGEIDWPESDLSEQVKGFYHPAGGRAPTEYVIDGTGSWADWNDYVLEWTPTSVRYGFNGRIVFSTSTNIPNQPMRWVVQTGEPPYKPAKRAPGATAMVQISNLSTWAYRG</sequence>
<dbReference type="Proteomes" id="UP000557772">
    <property type="component" value="Unassembled WGS sequence"/>
</dbReference>
<evidence type="ECO:0000313" key="3">
    <source>
        <dbReference type="EMBL" id="NNG38556.1"/>
    </source>
</evidence>
<gene>
    <name evidence="3" type="ORF">HJ588_04600</name>
</gene>
<feature type="chain" id="PRO_5032553176" evidence="1">
    <location>
        <begin position="31"/>
        <end position="276"/>
    </location>
</feature>
<dbReference type="RefSeq" id="WP_171152468.1">
    <property type="nucleotide sequence ID" value="NZ_JABENB010000001.1"/>
</dbReference>
<dbReference type="GO" id="GO:0005975">
    <property type="term" value="P:carbohydrate metabolic process"/>
    <property type="evidence" value="ECO:0007669"/>
    <property type="project" value="InterPro"/>
</dbReference>
<dbReference type="PROSITE" id="PS51762">
    <property type="entry name" value="GH16_2"/>
    <property type="match status" value="1"/>
</dbReference>
<dbReference type="PROSITE" id="PS51318">
    <property type="entry name" value="TAT"/>
    <property type="match status" value="1"/>
</dbReference>
<dbReference type="SUPFAM" id="SSF49899">
    <property type="entry name" value="Concanavalin A-like lectins/glucanases"/>
    <property type="match status" value="1"/>
</dbReference>
<proteinExistence type="predicted"/>
<dbReference type="Pfam" id="PF00722">
    <property type="entry name" value="Glyco_hydro_16"/>
    <property type="match status" value="1"/>
</dbReference>
<reference evidence="3 4" key="1">
    <citation type="submission" date="2020-05" db="EMBL/GenBank/DDBJ databases">
        <title>Flexivirga sp. ID2601S isolated from air conditioner.</title>
        <authorList>
            <person name="Kim D.H."/>
        </authorList>
    </citation>
    <scope>NUCLEOTIDE SEQUENCE [LARGE SCALE GENOMIC DNA]</scope>
    <source>
        <strain evidence="3 4">ID2601S</strain>
    </source>
</reference>
<name>A0A849AG57_9MICO</name>
<dbReference type="EMBL" id="JABENB010000001">
    <property type="protein sequence ID" value="NNG38556.1"/>
    <property type="molecule type" value="Genomic_DNA"/>
</dbReference>
<organism evidence="3 4">
    <name type="scientific">Flexivirga aerilata</name>
    <dbReference type="NCBI Taxonomy" id="1656889"/>
    <lineage>
        <taxon>Bacteria</taxon>
        <taxon>Bacillati</taxon>
        <taxon>Actinomycetota</taxon>
        <taxon>Actinomycetes</taxon>
        <taxon>Micrococcales</taxon>
        <taxon>Dermacoccaceae</taxon>
        <taxon>Flexivirga</taxon>
    </lineage>
</organism>